<dbReference type="InterPro" id="IPR004358">
    <property type="entry name" value="Sig_transdc_His_kin-like_C"/>
</dbReference>
<feature type="transmembrane region" description="Helical" evidence="4">
    <location>
        <begin position="159"/>
        <end position="179"/>
    </location>
</feature>
<keyword evidence="6" id="KW-0418">Kinase</keyword>
<feature type="transmembrane region" description="Helical" evidence="4">
    <location>
        <begin position="80"/>
        <end position="101"/>
    </location>
</feature>
<dbReference type="EMBL" id="VLLB01000001">
    <property type="protein sequence ID" value="TWI68948.1"/>
    <property type="molecule type" value="Genomic_DNA"/>
</dbReference>
<dbReference type="InterPro" id="IPR036890">
    <property type="entry name" value="HATPase_C_sf"/>
</dbReference>
<dbReference type="SUPFAM" id="SSF47384">
    <property type="entry name" value="Homodimeric domain of signal transducing histidine kinase"/>
    <property type="match status" value="1"/>
</dbReference>
<dbReference type="PANTHER" id="PTHR43065">
    <property type="entry name" value="SENSOR HISTIDINE KINASE"/>
    <property type="match status" value="1"/>
</dbReference>
<dbReference type="PRINTS" id="PR00344">
    <property type="entry name" value="BCTRLSENSOR"/>
</dbReference>
<evidence type="ECO:0000256" key="2">
    <source>
        <dbReference type="ARBA" id="ARBA00012438"/>
    </source>
</evidence>
<dbReference type="Proteomes" id="UP000318431">
    <property type="component" value="Unassembled WGS sequence"/>
</dbReference>
<keyword evidence="4" id="KW-1133">Transmembrane helix</keyword>
<evidence type="ECO:0000313" key="7">
    <source>
        <dbReference type="Proteomes" id="UP000318431"/>
    </source>
</evidence>
<protein>
    <recommendedName>
        <fullName evidence="2">histidine kinase</fullName>
        <ecNumber evidence="2">2.7.13.3</ecNumber>
    </recommendedName>
</protein>
<comment type="catalytic activity">
    <reaction evidence="1">
        <text>ATP + protein L-histidine = ADP + protein N-phospho-L-histidine.</text>
        <dbReference type="EC" id="2.7.13.3"/>
    </reaction>
</comment>
<dbReference type="PANTHER" id="PTHR43065:SF42">
    <property type="entry name" value="TWO-COMPONENT SENSOR PPRA"/>
    <property type="match status" value="1"/>
</dbReference>
<dbReference type="RefSeq" id="WP_145647951.1">
    <property type="nucleotide sequence ID" value="NZ_VLLB01000001.1"/>
</dbReference>
<dbReference type="CDD" id="cd00082">
    <property type="entry name" value="HisKA"/>
    <property type="match status" value="1"/>
</dbReference>
<dbReference type="InterPro" id="IPR003594">
    <property type="entry name" value="HATPase_dom"/>
</dbReference>
<dbReference type="SMART" id="SM00387">
    <property type="entry name" value="HATPase_c"/>
    <property type="match status" value="1"/>
</dbReference>
<dbReference type="EC" id="2.7.13.3" evidence="2"/>
<dbReference type="SUPFAM" id="SSF55874">
    <property type="entry name" value="ATPase domain of HSP90 chaperone/DNA topoisomerase II/histidine kinase"/>
    <property type="match status" value="1"/>
</dbReference>
<gene>
    <name evidence="6" type="ORF">IP91_00010</name>
</gene>
<dbReference type="SMART" id="SM00388">
    <property type="entry name" value="HisKA"/>
    <property type="match status" value="1"/>
</dbReference>
<dbReference type="Gene3D" id="3.30.565.10">
    <property type="entry name" value="Histidine kinase-like ATPase, C-terminal domain"/>
    <property type="match status" value="1"/>
</dbReference>
<keyword evidence="4" id="KW-0472">Membrane</keyword>
<dbReference type="Pfam" id="PF00512">
    <property type="entry name" value="HisKA"/>
    <property type="match status" value="1"/>
</dbReference>
<dbReference type="InterPro" id="IPR005467">
    <property type="entry name" value="His_kinase_dom"/>
</dbReference>
<dbReference type="Pfam" id="PF02518">
    <property type="entry name" value="HATPase_c"/>
    <property type="match status" value="1"/>
</dbReference>
<feature type="transmembrane region" description="Helical" evidence="4">
    <location>
        <begin position="52"/>
        <end position="73"/>
    </location>
</feature>
<keyword evidence="6" id="KW-0808">Transferase</keyword>
<dbReference type="AlphaFoldDB" id="A0A562RIQ5"/>
<evidence type="ECO:0000256" key="3">
    <source>
        <dbReference type="ARBA" id="ARBA00022553"/>
    </source>
</evidence>
<comment type="caution">
    <text evidence="6">The sequence shown here is derived from an EMBL/GenBank/DDBJ whole genome shotgun (WGS) entry which is preliminary data.</text>
</comment>
<dbReference type="GO" id="GO:0000155">
    <property type="term" value="F:phosphorelay sensor kinase activity"/>
    <property type="evidence" value="ECO:0007669"/>
    <property type="project" value="InterPro"/>
</dbReference>
<dbReference type="Gene3D" id="1.10.287.130">
    <property type="match status" value="1"/>
</dbReference>
<sequence>MEAAATPVRGSYARELSGFHLMQSRACAVTVIVLVLLGIVLDYAVYPQLMDRFALARVITSAAVLLGLALLYTRFGRRHVHAITFVWLTFPQVMIAWMIHVTQGESSLFYAGIILTTFAVGTLFPVGFMYTLGFGMLTLLLYWLACVTRPGGVIDHGQFLFHSTIILFAVAASTVYTYYNERGRRQLFELKDELARKNGELERTNSSLAEIKGQMLQQEKMAALGTLSAGLLHEVNNPVNFCMMAIDVALEEPAAKASPMLLECLDDAKQGMQRVQYIVSDLKTFAYRNEAMQDTAFLFERALNAAVRLVGHETKGIPIRRDLQGETLVRGDEAAIIGVLINLLGNAALALRKGGRAGPEIEVGAHQQDGRLRIWVHDNGPGIAPEHLSRVFEPFFTTREVGQGLGLGLAICYSVIQRHGGQLTAESVPGEWTRFTFDLPVAGGGQ</sequence>
<dbReference type="InterPro" id="IPR003661">
    <property type="entry name" value="HisK_dim/P_dom"/>
</dbReference>
<keyword evidence="4" id="KW-0812">Transmembrane</keyword>
<feature type="transmembrane region" description="Helical" evidence="4">
    <location>
        <begin position="107"/>
        <end position="126"/>
    </location>
</feature>
<evidence type="ECO:0000259" key="5">
    <source>
        <dbReference type="PROSITE" id="PS50109"/>
    </source>
</evidence>
<dbReference type="PROSITE" id="PS50109">
    <property type="entry name" value="HIS_KIN"/>
    <property type="match status" value="1"/>
</dbReference>
<evidence type="ECO:0000256" key="4">
    <source>
        <dbReference type="SAM" id="Phobius"/>
    </source>
</evidence>
<evidence type="ECO:0000313" key="6">
    <source>
        <dbReference type="EMBL" id="TWI68948.1"/>
    </source>
</evidence>
<keyword evidence="7" id="KW-1185">Reference proteome</keyword>
<dbReference type="InterPro" id="IPR036097">
    <property type="entry name" value="HisK_dim/P_sf"/>
</dbReference>
<feature type="domain" description="Histidine kinase" evidence="5">
    <location>
        <begin position="230"/>
        <end position="443"/>
    </location>
</feature>
<accession>A0A562RIQ5</accession>
<name>A0A562RIQ5_9BURK</name>
<feature type="transmembrane region" description="Helical" evidence="4">
    <location>
        <begin position="26"/>
        <end position="46"/>
    </location>
</feature>
<reference evidence="6 7" key="1">
    <citation type="journal article" date="2015" name="Stand. Genomic Sci.">
        <title>Genomic Encyclopedia of Bacterial and Archaeal Type Strains, Phase III: the genomes of soil and plant-associated and newly described type strains.</title>
        <authorList>
            <person name="Whitman W.B."/>
            <person name="Woyke T."/>
            <person name="Klenk H.P."/>
            <person name="Zhou Y."/>
            <person name="Lilburn T.G."/>
            <person name="Beck B.J."/>
            <person name="De Vos P."/>
            <person name="Vandamme P."/>
            <person name="Eisen J.A."/>
            <person name="Garrity G."/>
            <person name="Hugenholtz P."/>
            <person name="Kyrpides N.C."/>
        </authorList>
    </citation>
    <scope>NUCLEOTIDE SEQUENCE [LARGE SCALE GENOMIC DNA]</scope>
    <source>
        <strain evidence="6 7">CGMCC 1.10822</strain>
    </source>
</reference>
<organism evidence="6 7">
    <name type="scientific">Pseudoduganella lurida</name>
    <dbReference type="NCBI Taxonomy" id="1036180"/>
    <lineage>
        <taxon>Bacteria</taxon>
        <taxon>Pseudomonadati</taxon>
        <taxon>Pseudomonadota</taxon>
        <taxon>Betaproteobacteria</taxon>
        <taxon>Burkholderiales</taxon>
        <taxon>Oxalobacteraceae</taxon>
        <taxon>Telluria group</taxon>
        <taxon>Pseudoduganella</taxon>
    </lineage>
</organism>
<proteinExistence type="predicted"/>
<evidence type="ECO:0000256" key="1">
    <source>
        <dbReference type="ARBA" id="ARBA00000085"/>
    </source>
</evidence>
<keyword evidence="3" id="KW-0597">Phosphoprotein</keyword>
<dbReference type="OrthoDB" id="224978at2"/>